<dbReference type="InterPro" id="IPR058625">
    <property type="entry name" value="MdtA-like_BSH"/>
</dbReference>
<dbReference type="InterPro" id="IPR058626">
    <property type="entry name" value="MdtA-like_b-barrel"/>
</dbReference>
<dbReference type="Pfam" id="PF25944">
    <property type="entry name" value="Beta-barrel_RND"/>
    <property type="match status" value="1"/>
</dbReference>
<dbReference type="Proteomes" id="UP001242480">
    <property type="component" value="Unassembled WGS sequence"/>
</dbReference>
<dbReference type="SUPFAM" id="SSF111369">
    <property type="entry name" value="HlyD-like secretion proteins"/>
    <property type="match status" value="1"/>
</dbReference>
<sequence>MKRLANWLFVLAVIAGLGWWQRTTVVPFLVQHVPGSAAVLASVPGLAEAAAPPAANPKAAEAGRQHRGGAVPVVLAKAESKAVPVTIDAVGTVQSIASIAIRPRLDSQIATVDIAEGARVQKGDRLFTLDDRAVKAQLAQIDAQIEKDQAQIQQAQNDLRRAQDLLKTSAGSVVTRDTAVTTLKTAQAQLAVDQASHDAMDTQLSYTVITAPVTGRVGSIPMKPGAIVRAADAAPLATLNQMDPVQVAFSIPQTRLAELREAIAAGNVRVDVTQGKTTVSGTVDFIENAVDTTTGTVGVKAKVPNADEVLWPGAYVQAQVVIAPKGESITIPTAALQLGQQGPYVFAIKDGKTAQLRQVSITRSSGPDTIVTSGLSLGEDVVVDGQLRLVDGAEVSIKPPANDTAANIPVPKG</sequence>
<feature type="domain" description="Multidrug resistance protein MdtA-like alpha-helical hairpin" evidence="7">
    <location>
        <begin position="137"/>
        <end position="207"/>
    </location>
</feature>
<comment type="caution">
    <text evidence="11">The sequence shown here is derived from an EMBL/GenBank/DDBJ whole genome shotgun (WGS) entry which is preliminary data.</text>
</comment>
<evidence type="ECO:0000256" key="5">
    <source>
        <dbReference type="ARBA" id="ARBA00023136"/>
    </source>
</evidence>
<organism evidence="11 12">
    <name type="scientific">Labrys wisconsinensis</name>
    <dbReference type="NCBI Taxonomy" id="425677"/>
    <lineage>
        <taxon>Bacteria</taxon>
        <taxon>Pseudomonadati</taxon>
        <taxon>Pseudomonadota</taxon>
        <taxon>Alphaproteobacteria</taxon>
        <taxon>Hyphomicrobiales</taxon>
        <taxon>Xanthobacteraceae</taxon>
        <taxon>Labrys</taxon>
    </lineage>
</organism>
<dbReference type="NCBIfam" id="TIGR01730">
    <property type="entry name" value="RND_mfp"/>
    <property type="match status" value="1"/>
</dbReference>
<name>A0ABU0J9R4_9HYPH</name>
<dbReference type="Pfam" id="PF25917">
    <property type="entry name" value="BSH_RND"/>
    <property type="match status" value="1"/>
</dbReference>
<accession>A0ABU0J9R4</accession>
<protein>
    <submittedName>
        <fullName evidence="11">Multidrug efflux system membrane fusion protein</fullName>
    </submittedName>
</protein>
<feature type="domain" description="Multidrug resistance protein MdtA-like barrel-sandwich hybrid" evidence="8">
    <location>
        <begin position="99"/>
        <end position="238"/>
    </location>
</feature>
<evidence type="ECO:0000259" key="7">
    <source>
        <dbReference type="Pfam" id="PF25876"/>
    </source>
</evidence>
<dbReference type="Pfam" id="PF25989">
    <property type="entry name" value="YknX_C"/>
    <property type="match status" value="1"/>
</dbReference>
<dbReference type="PANTHER" id="PTHR30469">
    <property type="entry name" value="MULTIDRUG RESISTANCE PROTEIN MDTA"/>
    <property type="match status" value="1"/>
</dbReference>
<evidence type="ECO:0000259" key="10">
    <source>
        <dbReference type="Pfam" id="PF25989"/>
    </source>
</evidence>
<feature type="domain" description="YknX-like C-terminal permuted SH3-like" evidence="10">
    <location>
        <begin position="329"/>
        <end position="396"/>
    </location>
</feature>
<dbReference type="PANTHER" id="PTHR30469:SF36">
    <property type="entry name" value="BLL3903 PROTEIN"/>
    <property type="match status" value="1"/>
</dbReference>
<evidence type="ECO:0000313" key="12">
    <source>
        <dbReference type="Proteomes" id="UP001242480"/>
    </source>
</evidence>
<comment type="subcellular location">
    <subcellularLocation>
        <location evidence="1">Cell membrane</location>
    </subcellularLocation>
</comment>
<dbReference type="Gene3D" id="2.40.50.100">
    <property type="match status" value="1"/>
</dbReference>
<evidence type="ECO:0000256" key="3">
    <source>
        <dbReference type="ARBA" id="ARBA00022475"/>
    </source>
</evidence>
<dbReference type="Gene3D" id="1.10.287.470">
    <property type="entry name" value="Helix hairpin bin"/>
    <property type="match status" value="1"/>
</dbReference>
<keyword evidence="4" id="KW-0997">Cell inner membrane</keyword>
<dbReference type="Gene3D" id="2.40.420.20">
    <property type="match status" value="1"/>
</dbReference>
<feature type="coiled-coil region" evidence="6">
    <location>
        <begin position="138"/>
        <end position="165"/>
    </location>
</feature>
<dbReference type="EMBL" id="JAUSVX010000005">
    <property type="protein sequence ID" value="MDQ0470340.1"/>
    <property type="molecule type" value="Genomic_DNA"/>
</dbReference>
<gene>
    <name evidence="11" type="ORF">QO011_003356</name>
</gene>
<evidence type="ECO:0000259" key="9">
    <source>
        <dbReference type="Pfam" id="PF25944"/>
    </source>
</evidence>
<evidence type="ECO:0000256" key="4">
    <source>
        <dbReference type="ARBA" id="ARBA00022519"/>
    </source>
</evidence>
<evidence type="ECO:0000256" key="1">
    <source>
        <dbReference type="ARBA" id="ARBA00004236"/>
    </source>
</evidence>
<keyword evidence="3" id="KW-1003">Cell membrane</keyword>
<dbReference type="Gene3D" id="2.40.30.170">
    <property type="match status" value="1"/>
</dbReference>
<comment type="similarity">
    <text evidence="2">Belongs to the membrane fusion protein (MFP) (TC 8.A.1) family.</text>
</comment>
<feature type="domain" description="Multidrug resistance protein MdtA-like beta-barrel" evidence="9">
    <location>
        <begin position="244"/>
        <end position="320"/>
    </location>
</feature>
<evidence type="ECO:0000256" key="6">
    <source>
        <dbReference type="SAM" id="Coils"/>
    </source>
</evidence>
<keyword evidence="12" id="KW-1185">Reference proteome</keyword>
<dbReference type="InterPro" id="IPR058624">
    <property type="entry name" value="MdtA-like_HH"/>
</dbReference>
<proteinExistence type="inferred from homology"/>
<keyword evidence="6" id="KW-0175">Coiled coil</keyword>
<dbReference type="InterPro" id="IPR006143">
    <property type="entry name" value="RND_pump_MFP"/>
</dbReference>
<dbReference type="InterPro" id="IPR058637">
    <property type="entry name" value="YknX-like_C"/>
</dbReference>
<reference evidence="11 12" key="1">
    <citation type="submission" date="2023-07" db="EMBL/GenBank/DDBJ databases">
        <title>Genomic Encyclopedia of Type Strains, Phase IV (KMG-IV): sequencing the most valuable type-strain genomes for metagenomic binning, comparative biology and taxonomic classification.</title>
        <authorList>
            <person name="Goeker M."/>
        </authorList>
    </citation>
    <scope>NUCLEOTIDE SEQUENCE [LARGE SCALE GENOMIC DNA]</scope>
    <source>
        <strain evidence="11 12">DSM 19619</strain>
    </source>
</reference>
<dbReference type="RefSeq" id="WP_307274176.1">
    <property type="nucleotide sequence ID" value="NZ_JAUSVX010000005.1"/>
</dbReference>
<dbReference type="Pfam" id="PF25876">
    <property type="entry name" value="HH_MFP_RND"/>
    <property type="match status" value="1"/>
</dbReference>
<evidence type="ECO:0000259" key="8">
    <source>
        <dbReference type="Pfam" id="PF25917"/>
    </source>
</evidence>
<evidence type="ECO:0000313" key="11">
    <source>
        <dbReference type="EMBL" id="MDQ0470340.1"/>
    </source>
</evidence>
<evidence type="ECO:0000256" key="2">
    <source>
        <dbReference type="ARBA" id="ARBA00009477"/>
    </source>
</evidence>
<keyword evidence="5" id="KW-0472">Membrane</keyword>